<name>E6QTD6_9ZZZZ</name>
<dbReference type="EMBL" id="CABR01000086">
    <property type="protein sequence ID" value="CBI10508.1"/>
    <property type="molecule type" value="Genomic_DNA"/>
</dbReference>
<evidence type="ECO:0000313" key="1">
    <source>
        <dbReference type="EMBL" id="CBI10508.1"/>
    </source>
</evidence>
<reference evidence="1" key="1">
    <citation type="submission" date="2009-10" db="EMBL/GenBank/DDBJ databases">
        <title>Diversity of trophic interactions inside an arsenic-rich microbial ecosystem.</title>
        <authorList>
            <person name="Bertin P.N."/>
            <person name="Heinrich-Salmeron A."/>
            <person name="Pelletier E."/>
            <person name="Goulhen-Chollet F."/>
            <person name="Arsene-Ploetze F."/>
            <person name="Gallien S."/>
            <person name="Calteau A."/>
            <person name="Vallenet D."/>
            <person name="Casiot C."/>
            <person name="Chane-Woon-Ming B."/>
            <person name="Giloteaux L."/>
            <person name="Barakat M."/>
            <person name="Bonnefoy V."/>
            <person name="Bruneel O."/>
            <person name="Chandler M."/>
            <person name="Cleiss J."/>
            <person name="Duran R."/>
            <person name="Elbaz-Poulichet F."/>
            <person name="Fonknechten N."/>
            <person name="Lauga B."/>
            <person name="Mornico D."/>
            <person name="Ortet P."/>
            <person name="Schaeffer C."/>
            <person name="Siguier P."/>
            <person name="Alexander Thil Smith A."/>
            <person name="Van Dorsselaer A."/>
            <person name="Weissenbach J."/>
            <person name="Medigue C."/>
            <person name="Le Paslier D."/>
        </authorList>
    </citation>
    <scope>NUCLEOTIDE SEQUENCE</scope>
</reference>
<organism evidence="1">
    <name type="scientific">mine drainage metagenome</name>
    <dbReference type="NCBI Taxonomy" id="410659"/>
    <lineage>
        <taxon>unclassified sequences</taxon>
        <taxon>metagenomes</taxon>
        <taxon>ecological metagenomes</taxon>
    </lineage>
</organism>
<protein>
    <submittedName>
        <fullName evidence="1">Uncharacterized protein</fullName>
    </submittedName>
</protein>
<comment type="caution">
    <text evidence="1">The sequence shown here is derived from an EMBL/GenBank/DDBJ whole genome shotgun (WGS) entry which is preliminary data.</text>
</comment>
<sequence>MAYRTNVSYCLTFGSFFTEHFHPPLSSASRGGGNCVTSRRPLRVLSLLPHILSGSLPCLSNGIEYFPLIST</sequence>
<proteinExistence type="predicted"/>
<dbReference type="AlphaFoldDB" id="E6QTD6"/>
<accession>E6QTD6</accession>
<gene>
    <name evidence="1" type="ORF">CARN7_1289</name>
</gene>